<dbReference type="InterPro" id="IPR000182">
    <property type="entry name" value="GNAT_dom"/>
</dbReference>
<evidence type="ECO:0000313" key="2">
    <source>
        <dbReference type="EMBL" id="CAG7644336.1"/>
    </source>
</evidence>
<dbReference type="InterPro" id="IPR051554">
    <property type="entry name" value="Acetyltransferase_Eis"/>
</dbReference>
<accession>A0ABN7TKP0</accession>
<protein>
    <submittedName>
        <fullName evidence="2">N-acetyltransferase Eis</fullName>
        <ecNumber evidence="2">2.3.1.-</ecNumber>
    </submittedName>
</protein>
<reference evidence="2 3" key="1">
    <citation type="submission" date="2021-06" db="EMBL/GenBank/DDBJ databases">
        <authorList>
            <person name="Criscuolo A."/>
        </authorList>
    </citation>
    <scope>NUCLEOTIDE SEQUENCE [LARGE SCALE GENOMIC DNA]</scope>
    <source>
        <strain evidence="3">CIP 111802</strain>
    </source>
</reference>
<sequence>MDNVIIRSERLDDYHAIAMVNAITFDYSFGMGEVPLINVLRNRTTFDPDLSLVAEYRGEVIGHALFTPQSVRVKGDTLQAVILAPIAVHPDFQKLGVGSMLMEEGHQRAMQRGFHLSMLLGHPSYYPRFGYRTRMFGESHIRIQVEDLPASSLSVTERRVERGDVAALCSMWEQMYGDGSLAFMPGDSIMDWISYGSGVRASAVTVDGKLSGYIRYVLKDPQKIIVFLADRHDTAVAILNEMKTRLMPEKQELLLPLYPYSRAVKELVTIPYESEFRAGKASMIKILSDHQAIASYCNEVEAGSLAPGSVIWPVEFEVL</sequence>
<comment type="caution">
    <text evidence="2">The sequence shown here is derived from an EMBL/GenBank/DDBJ whole genome shotgun (WGS) entry which is preliminary data.</text>
</comment>
<dbReference type="RefSeq" id="WP_218099549.1">
    <property type="nucleotide sequence ID" value="NZ_CAJVCE010000008.1"/>
</dbReference>
<dbReference type="PROSITE" id="PS51186">
    <property type="entry name" value="GNAT"/>
    <property type="match status" value="1"/>
</dbReference>
<dbReference type="GO" id="GO:0016746">
    <property type="term" value="F:acyltransferase activity"/>
    <property type="evidence" value="ECO:0007669"/>
    <property type="project" value="UniProtKB-KW"/>
</dbReference>
<evidence type="ECO:0000313" key="3">
    <source>
        <dbReference type="Proteomes" id="UP000730618"/>
    </source>
</evidence>
<gene>
    <name evidence="2" type="primary">eis_1</name>
    <name evidence="2" type="ORF">PAECIP111802_03233</name>
</gene>
<organism evidence="2 3">
    <name type="scientific">Paenibacillus allorhizosphaerae</name>
    <dbReference type="NCBI Taxonomy" id="2849866"/>
    <lineage>
        <taxon>Bacteria</taxon>
        <taxon>Bacillati</taxon>
        <taxon>Bacillota</taxon>
        <taxon>Bacilli</taxon>
        <taxon>Bacillales</taxon>
        <taxon>Paenibacillaceae</taxon>
        <taxon>Paenibacillus</taxon>
    </lineage>
</organism>
<evidence type="ECO:0000259" key="1">
    <source>
        <dbReference type="PROSITE" id="PS51186"/>
    </source>
</evidence>
<dbReference type="Pfam" id="PF13527">
    <property type="entry name" value="Acetyltransf_9"/>
    <property type="match status" value="1"/>
</dbReference>
<dbReference type="PANTHER" id="PTHR37817:SF1">
    <property type="entry name" value="N-ACETYLTRANSFERASE EIS"/>
    <property type="match status" value="1"/>
</dbReference>
<dbReference type="Proteomes" id="UP000730618">
    <property type="component" value="Unassembled WGS sequence"/>
</dbReference>
<dbReference type="PANTHER" id="PTHR37817">
    <property type="entry name" value="N-ACETYLTRANSFERASE EIS"/>
    <property type="match status" value="1"/>
</dbReference>
<keyword evidence="3" id="KW-1185">Reference proteome</keyword>
<feature type="domain" description="N-acetyltransferase" evidence="1">
    <location>
        <begin position="4"/>
        <end position="151"/>
    </location>
</feature>
<dbReference type="EMBL" id="CAJVCE010000008">
    <property type="protein sequence ID" value="CAG7644336.1"/>
    <property type="molecule type" value="Genomic_DNA"/>
</dbReference>
<dbReference type="CDD" id="cd04301">
    <property type="entry name" value="NAT_SF"/>
    <property type="match status" value="1"/>
</dbReference>
<keyword evidence="2" id="KW-0012">Acyltransferase</keyword>
<name>A0ABN7TKP0_9BACL</name>
<dbReference type="EC" id="2.3.1.-" evidence="2"/>
<keyword evidence="2" id="KW-0808">Transferase</keyword>
<proteinExistence type="predicted"/>